<evidence type="ECO:0000313" key="2">
    <source>
        <dbReference type="EMBL" id="TDE01422.1"/>
    </source>
</evidence>
<dbReference type="Pfam" id="PF12674">
    <property type="entry name" value="Zn_ribbon_2"/>
    <property type="match status" value="1"/>
</dbReference>
<dbReference type="RefSeq" id="WP_132112886.1">
    <property type="nucleotide sequence ID" value="NZ_SMFO01000016.1"/>
</dbReference>
<proteinExistence type="predicted"/>
<feature type="domain" description="Putative zinc ribbon" evidence="1">
    <location>
        <begin position="6"/>
        <end position="84"/>
    </location>
</feature>
<dbReference type="InterPro" id="IPR025868">
    <property type="entry name" value="Zn_ribbon_dom_put"/>
</dbReference>
<evidence type="ECO:0000313" key="3">
    <source>
        <dbReference type="Proteomes" id="UP000294597"/>
    </source>
</evidence>
<comment type="caution">
    <text evidence="2">The sequence shown here is derived from an EMBL/GenBank/DDBJ whole genome shotgun (WGS) entry which is preliminary data.</text>
</comment>
<dbReference type="AlphaFoldDB" id="A0A4R5CM46"/>
<organism evidence="2 3">
    <name type="scientific">Flavobacterium hiemivividum</name>
    <dbReference type="NCBI Taxonomy" id="2541734"/>
    <lineage>
        <taxon>Bacteria</taxon>
        <taxon>Pseudomonadati</taxon>
        <taxon>Bacteroidota</taxon>
        <taxon>Flavobacteriia</taxon>
        <taxon>Flavobacteriales</taxon>
        <taxon>Flavobacteriaceae</taxon>
        <taxon>Flavobacterium</taxon>
    </lineage>
</organism>
<sequence>MQLDTLCQSCGIPLDNEQLKGTKANGLKTDEYCKYCYQAGEFTQPNMTFADMKETVETQMKKLKLSEHTIQEALDLLPYLSRWKAI</sequence>
<dbReference type="EMBL" id="SMFO01000016">
    <property type="protein sequence ID" value="TDE01422.1"/>
    <property type="molecule type" value="Genomic_DNA"/>
</dbReference>
<reference evidence="2 3" key="1">
    <citation type="submission" date="2019-03" db="EMBL/GenBank/DDBJ databases">
        <title>Flavobacterium TSA-D2 sp. nov., isolated from arctic soil.</title>
        <authorList>
            <person name="Chaudhary D.K."/>
        </authorList>
    </citation>
    <scope>NUCLEOTIDE SEQUENCE [LARGE SCALE GENOMIC DNA]</scope>
    <source>
        <strain evidence="2 3">TSA-D2</strain>
    </source>
</reference>
<dbReference type="Proteomes" id="UP000294597">
    <property type="component" value="Unassembled WGS sequence"/>
</dbReference>
<keyword evidence="3" id="KW-1185">Reference proteome</keyword>
<gene>
    <name evidence="2" type="ORF">E0F98_14920</name>
</gene>
<evidence type="ECO:0000259" key="1">
    <source>
        <dbReference type="Pfam" id="PF12674"/>
    </source>
</evidence>
<name>A0A4R5CM46_9FLAO</name>
<accession>A0A4R5CM46</accession>
<protein>
    <recommendedName>
        <fullName evidence="1">Putative zinc ribbon domain-containing protein</fullName>
    </recommendedName>
</protein>